<keyword evidence="2 10" id="KW-0812">Transmembrane</keyword>
<dbReference type="AlphaFoldDB" id="A0A833ZJE5"/>
<dbReference type="SUPFAM" id="SSF49265">
    <property type="entry name" value="Fibronectin type III"/>
    <property type="match status" value="1"/>
</dbReference>
<evidence type="ECO:0000256" key="8">
    <source>
        <dbReference type="ARBA" id="ARBA00023180"/>
    </source>
</evidence>
<dbReference type="InterPro" id="IPR036116">
    <property type="entry name" value="FN3_sf"/>
</dbReference>
<evidence type="ECO:0000256" key="1">
    <source>
        <dbReference type="ARBA" id="ARBA00004479"/>
    </source>
</evidence>
<evidence type="ECO:0000313" key="12">
    <source>
        <dbReference type="EMBL" id="KAF6093587.1"/>
    </source>
</evidence>
<comment type="subcellular location">
    <subcellularLocation>
        <location evidence="1">Membrane</location>
        <topology evidence="1">Single-pass type I membrane protein</topology>
    </subcellularLocation>
</comment>
<evidence type="ECO:0000259" key="11">
    <source>
        <dbReference type="PROSITE" id="PS50853"/>
    </source>
</evidence>
<name>A0A833ZJE5_9CHIR</name>
<feature type="compositionally biased region" description="Polar residues" evidence="9">
    <location>
        <begin position="304"/>
        <end position="315"/>
    </location>
</feature>
<dbReference type="EMBL" id="JABVXQ010000008">
    <property type="protein sequence ID" value="KAF6093587.1"/>
    <property type="molecule type" value="Genomic_DNA"/>
</dbReference>
<evidence type="ECO:0000256" key="9">
    <source>
        <dbReference type="SAM" id="MobiDB-lite"/>
    </source>
</evidence>
<dbReference type="InterPro" id="IPR013783">
    <property type="entry name" value="Ig-like_fold"/>
</dbReference>
<evidence type="ECO:0000256" key="10">
    <source>
        <dbReference type="SAM" id="Phobius"/>
    </source>
</evidence>
<dbReference type="Proteomes" id="UP000664940">
    <property type="component" value="Unassembled WGS sequence"/>
</dbReference>
<dbReference type="Gene3D" id="2.60.40.10">
    <property type="entry name" value="Immunoglobulins"/>
    <property type="match status" value="1"/>
</dbReference>
<keyword evidence="3" id="KW-0732">Signal</keyword>
<evidence type="ECO:0000256" key="4">
    <source>
        <dbReference type="ARBA" id="ARBA00022989"/>
    </source>
</evidence>
<dbReference type="PROSITE" id="PS50853">
    <property type="entry name" value="FN3"/>
    <property type="match status" value="1"/>
</dbReference>
<reference evidence="12 13" key="1">
    <citation type="journal article" date="2020" name="Nature">
        <title>Six reference-quality genomes reveal evolution of bat adaptations.</title>
        <authorList>
            <person name="Jebb D."/>
            <person name="Huang Z."/>
            <person name="Pippel M."/>
            <person name="Hughes G.M."/>
            <person name="Lavrichenko K."/>
            <person name="Devanna P."/>
            <person name="Winkler S."/>
            <person name="Jermiin L.S."/>
            <person name="Skirmuntt E.C."/>
            <person name="Katzourakis A."/>
            <person name="Burkitt-Gray L."/>
            <person name="Ray D.A."/>
            <person name="Sullivan K.A.M."/>
            <person name="Roscito J.G."/>
            <person name="Kirilenko B.M."/>
            <person name="Davalos L.M."/>
            <person name="Corthals A.P."/>
            <person name="Power M.L."/>
            <person name="Jones G."/>
            <person name="Ransome R.D."/>
            <person name="Dechmann D.K.N."/>
            <person name="Locatelli A.G."/>
            <person name="Puechmaille S.J."/>
            <person name="Fedrigo O."/>
            <person name="Jarvis E.D."/>
            <person name="Hiller M."/>
            <person name="Vernes S.C."/>
            <person name="Myers E.W."/>
            <person name="Teeling E.C."/>
        </authorList>
    </citation>
    <scope>NUCLEOTIDE SEQUENCE [LARGE SCALE GENOMIC DNA]</scope>
    <source>
        <strain evidence="12">Bat1K_MPI-CBG_1</strain>
    </source>
</reference>
<keyword evidence="4 10" id="KW-1133">Transmembrane helix</keyword>
<evidence type="ECO:0000256" key="6">
    <source>
        <dbReference type="ARBA" id="ARBA00023157"/>
    </source>
</evidence>
<evidence type="ECO:0000313" key="13">
    <source>
        <dbReference type="Proteomes" id="UP000664940"/>
    </source>
</evidence>
<keyword evidence="7 12" id="KW-0675">Receptor</keyword>
<dbReference type="GO" id="GO:0004900">
    <property type="term" value="F:erythropoietin receptor activity"/>
    <property type="evidence" value="ECO:0007669"/>
    <property type="project" value="TreeGrafter"/>
</dbReference>
<dbReference type="InterPro" id="IPR003961">
    <property type="entry name" value="FN3_dom"/>
</dbReference>
<dbReference type="GO" id="GO:0009897">
    <property type="term" value="C:external side of plasma membrane"/>
    <property type="evidence" value="ECO:0007669"/>
    <property type="project" value="TreeGrafter"/>
</dbReference>
<sequence>MTSLIRYEVNISSGSASGSVQRVEILDGRTECVLSNLRRGTRYTFKVRARMAEPSFDGFWSSWSEPASLRTASDLDPLILTLSLILVLILLLLAVLALLSHRRTLKQKIWPGIPSPESEFEGLFTTHKGNFQLWLYQNDVCLWWSPCTPFAEDPPTPLEVLSERRWGVAQAVEPGADDEGPLLDLVDSEHAQDTYLVLDKWLLPRSPSIEDPPQPGSGLDIVAMDEGSEASSCSSILALKPEGASAASFEYTILDPSSQLLCPRAPPPELPPTPPHLKYLYLVVSDSGISTDYSSGGSQGAKGDSSNGPYSNPYENSLIPGPEPSPHSYVACS</sequence>
<keyword evidence="5 10" id="KW-0472">Membrane</keyword>
<dbReference type="CDD" id="cd00063">
    <property type="entry name" value="FN3"/>
    <property type="match status" value="1"/>
</dbReference>
<evidence type="ECO:0000256" key="3">
    <source>
        <dbReference type="ARBA" id="ARBA00022729"/>
    </source>
</evidence>
<evidence type="ECO:0000256" key="5">
    <source>
        <dbReference type="ARBA" id="ARBA00023136"/>
    </source>
</evidence>
<accession>A0A833ZJE5</accession>
<feature type="region of interest" description="Disordered" evidence="9">
    <location>
        <begin position="292"/>
        <end position="333"/>
    </location>
</feature>
<dbReference type="PANTHER" id="PTHR23037">
    <property type="entry name" value="CYTOKINE RECEPTOR"/>
    <property type="match status" value="1"/>
</dbReference>
<proteinExistence type="predicted"/>
<keyword evidence="6" id="KW-1015">Disulfide bond</keyword>
<evidence type="ECO:0000256" key="2">
    <source>
        <dbReference type="ARBA" id="ARBA00022692"/>
    </source>
</evidence>
<keyword evidence="8" id="KW-0325">Glycoprotein</keyword>
<dbReference type="PANTHER" id="PTHR23037:SF28">
    <property type="entry name" value="ERYTHROPOIETIN RECEPTOR"/>
    <property type="match status" value="1"/>
</dbReference>
<gene>
    <name evidence="12" type="ORF">HJG60_004531</name>
</gene>
<feature type="domain" description="Fibronectin type-III" evidence="11">
    <location>
        <begin position="1"/>
        <end position="74"/>
    </location>
</feature>
<feature type="transmembrane region" description="Helical" evidence="10">
    <location>
        <begin position="78"/>
        <end position="99"/>
    </location>
</feature>
<comment type="caution">
    <text evidence="12">The sequence shown here is derived from an EMBL/GenBank/DDBJ whole genome shotgun (WGS) entry which is preliminary data.</text>
</comment>
<protein>
    <submittedName>
        <fullName evidence="12">Erythropoietin receptor</fullName>
    </submittedName>
</protein>
<evidence type="ECO:0000256" key="7">
    <source>
        <dbReference type="ARBA" id="ARBA00023170"/>
    </source>
</evidence>
<organism evidence="12 13">
    <name type="scientific">Phyllostomus discolor</name>
    <name type="common">pale spear-nosed bat</name>
    <dbReference type="NCBI Taxonomy" id="89673"/>
    <lineage>
        <taxon>Eukaryota</taxon>
        <taxon>Metazoa</taxon>
        <taxon>Chordata</taxon>
        <taxon>Craniata</taxon>
        <taxon>Vertebrata</taxon>
        <taxon>Euteleostomi</taxon>
        <taxon>Mammalia</taxon>
        <taxon>Eutheria</taxon>
        <taxon>Laurasiatheria</taxon>
        <taxon>Chiroptera</taxon>
        <taxon>Yangochiroptera</taxon>
        <taxon>Phyllostomidae</taxon>
        <taxon>Phyllostominae</taxon>
        <taxon>Phyllostomus</taxon>
    </lineage>
</organism>